<keyword evidence="3" id="KW-1185">Reference proteome</keyword>
<feature type="compositionally biased region" description="Low complexity" evidence="1">
    <location>
        <begin position="12"/>
        <end position="38"/>
    </location>
</feature>
<feature type="compositionally biased region" description="Basic and acidic residues" evidence="1">
    <location>
        <begin position="125"/>
        <end position="135"/>
    </location>
</feature>
<organism evidence="2 3">
    <name type="scientific">Coemansia biformis</name>
    <dbReference type="NCBI Taxonomy" id="1286918"/>
    <lineage>
        <taxon>Eukaryota</taxon>
        <taxon>Fungi</taxon>
        <taxon>Fungi incertae sedis</taxon>
        <taxon>Zoopagomycota</taxon>
        <taxon>Kickxellomycotina</taxon>
        <taxon>Kickxellomycetes</taxon>
        <taxon>Kickxellales</taxon>
        <taxon>Kickxellaceae</taxon>
        <taxon>Coemansia</taxon>
    </lineage>
</organism>
<dbReference type="Proteomes" id="UP001143981">
    <property type="component" value="Unassembled WGS sequence"/>
</dbReference>
<name>A0A9W7XP23_9FUNG</name>
<protein>
    <submittedName>
        <fullName evidence="2">Uncharacterized protein</fullName>
    </submittedName>
</protein>
<gene>
    <name evidence="2" type="ORF">LPJ61_006986</name>
</gene>
<feature type="non-terminal residue" evidence="2">
    <location>
        <position position="135"/>
    </location>
</feature>
<accession>A0A9W7XP23</accession>
<feature type="region of interest" description="Disordered" evidence="1">
    <location>
        <begin position="12"/>
        <end position="45"/>
    </location>
</feature>
<evidence type="ECO:0000313" key="3">
    <source>
        <dbReference type="Proteomes" id="UP001143981"/>
    </source>
</evidence>
<comment type="caution">
    <text evidence="2">The sequence shown here is derived from an EMBL/GenBank/DDBJ whole genome shotgun (WGS) entry which is preliminary data.</text>
</comment>
<dbReference type="AlphaFoldDB" id="A0A9W7XP23"/>
<dbReference type="EMBL" id="JANBOI010004110">
    <property type="protein sequence ID" value="KAJ1717976.1"/>
    <property type="molecule type" value="Genomic_DNA"/>
</dbReference>
<proteinExistence type="predicted"/>
<evidence type="ECO:0000313" key="2">
    <source>
        <dbReference type="EMBL" id="KAJ1717976.1"/>
    </source>
</evidence>
<dbReference type="OrthoDB" id="73788at2759"/>
<sequence length="135" mass="13824">MDDLSLQIAADAAAAKDAGPENAAAATATAETSTGDSAARPETEGLSFGSMFGLAASWGKRVQAELQLGQLVDQAKKQSGEVSRAYSQDIAEFAQAVKSGATKSIDELSTRIGQLKTNAEEELSSDGRDGDVGGE</sequence>
<feature type="region of interest" description="Disordered" evidence="1">
    <location>
        <begin position="116"/>
        <end position="135"/>
    </location>
</feature>
<evidence type="ECO:0000256" key="1">
    <source>
        <dbReference type="SAM" id="MobiDB-lite"/>
    </source>
</evidence>
<reference evidence="2" key="1">
    <citation type="submission" date="2022-07" db="EMBL/GenBank/DDBJ databases">
        <title>Phylogenomic reconstructions and comparative analyses of Kickxellomycotina fungi.</title>
        <authorList>
            <person name="Reynolds N.K."/>
            <person name="Stajich J.E."/>
            <person name="Barry K."/>
            <person name="Grigoriev I.V."/>
            <person name="Crous P."/>
            <person name="Smith M.E."/>
        </authorList>
    </citation>
    <scope>NUCLEOTIDE SEQUENCE</scope>
    <source>
        <strain evidence="2">BCRC 34381</strain>
    </source>
</reference>